<dbReference type="GO" id="GO:0003676">
    <property type="term" value="F:nucleic acid binding"/>
    <property type="evidence" value="ECO:0007669"/>
    <property type="project" value="InterPro"/>
</dbReference>
<keyword evidence="3" id="KW-1185">Reference proteome</keyword>
<dbReference type="Pfam" id="PF24964">
    <property type="entry name" value="DUF7769"/>
    <property type="match status" value="1"/>
</dbReference>
<sequence>MAHPFDLNVRLEEDAVYGFDLNLPLNEFGAVDLDWLQNMPERRVDAPVEGNQRRRDCPDHVRQQVYQALLQRSKNGKLGKDTTIVSQQFGVKLQTVQRIWRQGKKQLAQNIPVKVPNLKKCRSGRKPIPIDLEKLSEIPLKKRMTIEDVSRELGISKSRIQRYLRKGLIRRHSSSIKPYLIEDNRKARLKWCIDMIEEGGLDAPKFKDLFDFVFIDEKWFYLHQKSERYYLLPCEDEPHRTCKNKNYIPRIMFLCVVARPRFRDGVCVFDGKIGCFPLVTIEQAVRRSRNRMRGAQVIKPIQSMTRDVIRDFMINRVLPAIRAKWPREDVHKPIFIQQDNAPTHIKVDDPQFLEVAKQDGFDIRLICQPANSPDFNILDLGFFRAIQAIQYKKNAKTLNELIPVVQEAFLEYCPKRANRMFVTLQTVLKEAMKIKGGNKIKIPHMQKQRLEREDMLPLQIPCEPSLLAEAISSLPAN</sequence>
<gene>
    <name evidence="2" type="ORF">U9M48_018576</name>
</gene>
<evidence type="ECO:0000259" key="1">
    <source>
        <dbReference type="Pfam" id="PF24964"/>
    </source>
</evidence>
<organism evidence="2 3">
    <name type="scientific">Paspalum notatum var. saurae</name>
    <dbReference type="NCBI Taxonomy" id="547442"/>
    <lineage>
        <taxon>Eukaryota</taxon>
        <taxon>Viridiplantae</taxon>
        <taxon>Streptophyta</taxon>
        <taxon>Embryophyta</taxon>
        <taxon>Tracheophyta</taxon>
        <taxon>Spermatophyta</taxon>
        <taxon>Magnoliopsida</taxon>
        <taxon>Liliopsida</taxon>
        <taxon>Poales</taxon>
        <taxon>Poaceae</taxon>
        <taxon>PACMAD clade</taxon>
        <taxon>Panicoideae</taxon>
        <taxon>Andropogonodae</taxon>
        <taxon>Paspaleae</taxon>
        <taxon>Paspalinae</taxon>
        <taxon>Paspalum</taxon>
    </lineage>
</organism>
<dbReference type="InterPro" id="IPR056671">
    <property type="entry name" value="DUF7769"/>
</dbReference>
<feature type="domain" description="DUF7769" evidence="1">
    <location>
        <begin position="58"/>
        <end position="110"/>
    </location>
</feature>
<name>A0AAQ3WPT9_PASNO</name>
<evidence type="ECO:0000313" key="3">
    <source>
        <dbReference type="Proteomes" id="UP001341281"/>
    </source>
</evidence>
<proteinExistence type="predicted"/>
<protein>
    <recommendedName>
        <fullName evidence="1">DUF7769 domain-containing protein</fullName>
    </recommendedName>
</protein>
<dbReference type="EMBL" id="CP144748">
    <property type="protein sequence ID" value="WVZ69853.1"/>
    <property type="molecule type" value="Genomic_DNA"/>
</dbReference>
<dbReference type="AlphaFoldDB" id="A0AAQ3WPT9"/>
<evidence type="ECO:0000313" key="2">
    <source>
        <dbReference type="EMBL" id="WVZ69853.1"/>
    </source>
</evidence>
<reference evidence="2 3" key="1">
    <citation type="submission" date="2024-02" db="EMBL/GenBank/DDBJ databases">
        <title>High-quality chromosome-scale genome assembly of Pensacola bahiagrass (Paspalum notatum Flugge var. saurae).</title>
        <authorList>
            <person name="Vega J.M."/>
            <person name="Podio M."/>
            <person name="Orjuela J."/>
            <person name="Siena L.A."/>
            <person name="Pessino S.C."/>
            <person name="Combes M.C."/>
            <person name="Mariac C."/>
            <person name="Albertini E."/>
            <person name="Pupilli F."/>
            <person name="Ortiz J.P.A."/>
            <person name="Leblanc O."/>
        </authorList>
    </citation>
    <scope>NUCLEOTIDE SEQUENCE [LARGE SCALE GENOMIC DNA]</scope>
    <source>
        <strain evidence="2">R1</strain>
        <tissue evidence="2">Leaf</tissue>
    </source>
</reference>
<dbReference type="Gene3D" id="3.30.420.10">
    <property type="entry name" value="Ribonuclease H-like superfamily/Ribonuclease H"/>
    <property type="match status" value="1"/>
</dbReference>
<dbReference type="Proteomes" id="UP001341281">
    <property type="component" value="Chromosome 04"/>
</dbReference>
<dbReference type="PANTHER" id="PTHR47169">
    <property type="entry name" value="OS01G0541250 PROTEIN"/>
    <property type="match status" value="1"/>
</dbReference>
<dbReference type="PANTHER" id="PTHR47169:SF2">
    <property type="entry name" value="OS01G0541250 PROTEIN"/>
    <property type="match status" value="1"/>
</dbReference>
<accession>A0AAQ3WPT9</accession>
<dbReference type="InterPro" id="IPR036397">
    <property type="entry name" value="RNaseH_sf"/>
</dbReference>